<dbReference type="GO" id="GO:0015667">
    <property type="term" value="F:site-specific DNA-methyltransferase (cytosine-N4-specific) activity"/>
    <property type="evidence" value="ECO:0007669"/>
    <property type="project" value="UniProtKB-EC"/>
</dbReference>
<keyword evidence="6" id="KW-0680">Restriction system</keyword>
<keyword evidence="4" id="KW-0808">Transferase</keyword>
<dbReference type="EMBL" id="BART01013164">
    <property type="protein sequence ID" value="GAG89086.1"/>
    <property type="molecule type" value="Genomic_DNA"/>
</dbReference>
<comment type="similarity">
    <text evidence="1">Belongs to the N(4)/N(6)-methyltransferase family. N(4) subfamily.</text>
</comment>
<evidence type="ECO:0000256" key="5">
    <source>
        <dbReference type="ARBA" id="ARBA00022691"/>
    </source>
</evidence>
<gene>
    <name evidence="10" type="ORF">S01H4_27079</name>
</gene>
<accession>X1CXZ3</accession>
<dbReference type="InterPro" id="IPR017985">
    <property type="entry name" value="MeTrfase_CN4_CS"/>
</dbReference>
<dbReference type="PROSITE" id="PS00093">
    <property type="entry name" value="N4_MTASE"/>
    <property type="match status" value="1"/>
</dbReference>
<protein>
    <recommendedName>
        <fullName evidence="2">site-specific DNA-methyltransferase (cytosine-N(4)-specific)</fullName>
        <ecNumber evidence="2">2.1.1.113</ecNumber>
    </recommendedName>
</protein>
<evidence type="ECO:0000256" key="4">
    <source>
        <dbReference type="ARBA" id="ARBA00022679"/>
    </source>
</evidence>
<evidence type="ECO:0000256" key="7">
    <source>
        <dbReference type="ARBA" id="ARBA00023125"/>
    </source>
</evidence>
<comment type="caution">
    <text evidence="10">The sequence shown here is derived from an EMBL/GenBank/DDBJ whole genome shotgun (WGS) entry which is preliminary data.</text>
</comment>
<dbReference type="EC" id="2.1.1.113" evidence="2"/>
<evidence type="ECO:0000256" key="8">
    <source>
        <dbReference type="ARBA" id="ARBA00049120"/>
    </source>
</evidence>
<feature type="domain" description="DNA methylase N-4/N-6" evidence="9">
    <location>
        <begin position="9"/>
        <end position="131"/>
    </location>
</feature>
<name>X1CXZ3_9ZZZZ</name>
<dbReference type="InterPro" id="IPR029063">
    <property type="entry name" value="SAM-dependent_MTases_sf"/>
</dbReference>
<dbReference type="Gene3D" id="3.40.50.150">
    <property type="entry name" value="Vaccinia Virus protein VP39"/>
    <property type="match status" value="1"/>
</dbReference>
<evidence type="ECO:0000256" key="6">
    <source>
        <dbReference type="ARBA" id="ARBA00022747"/>
    </source>
</evidence>
<sequence>MKKILDKSIDLIVTSPPYDNLRDYKGYSFKFENIAKELYRIIKDGGVCVWVVGDAVVDGSETGTSFKQALYFKEIGFNLHDTMIYQKNSYPFPPSNRYFCVFEYMFILSKGNPKTTNLMKVPTRGYEDKSSSSRQ</sequence>
<keyword evidence="5" id="KW-0949">S-adenosyl-L-methionine</keyword>
<dbReference type="Pfam" id="PF01555">
    <property type="entry name" value="N6_N4_Mtase"/>
    <property type="match status" value="1"/>
</dbReference>
<proteinExistence type="inferred from homology"/>
<evidence type="ECO:0000259" key="9">
    <source>
        <dbReference type="Pfam" id="PF01555"/>
    </source>
</evidence>
<evidence type="ECO:0000256" key="2">
    <source>
        <dbReference type="ARBA" id="ARBA00012185"/>
    </source>
</evidence>
<dbReference type="PRINTS" id="PR00508">
    <property type="entry name" value="S21N4MTFRASE"/>
</dbReference>
<dbReference type="AlphaFoldDB" id="X1CXZ3"/>
<dbReference type="GO" id="GO:0009307">
    <property type="term" value="P:DNA restriction-modification system"/>
    <property type="evidence" value="ECO:0007669"/>
    <property type="project" value="UniProtKB-KW"/>
</dbReference>
<dbReference type="GO" id="GO:0003677">
    <property type="term" value="F:DNA binding"/>
    <property type="evidence" value="ECO:0007669"/>
    <property type="project" value="UniProtKB-KW"/>
</dbReference>
<evidence type="ECO:0000256" key="1">
    <source>
        <dbReference type="ARBA" id="ARBA00010203"/>
    </source>
</evidence>
<reference evidence="10" key="1">
    <citation type="journal article" date="2014" name="Front. Microbiol.">
        <title>High frequency of phylogenetically diverse reductive dehalogenase-homologous genes in deep subseafloor sedimentary metagenomes.</title>
        <authorList>
            <person name="Kawai M."/>
            <person name="Futagami T."/>
            <person name="Toyoda A."/>
            <person name="Takaki Y."/>
            <person name="Nishi S."/>
            <person name="Hori S."/>
            <person name="Arai W."/>
            <person name="Tsubouchi T."/>
            <person name="Morono Y."/>
            <person name="Uchiyama I."/>
            <person name="Ito T."/>
            <person name="Fujiyama A."/>
            <person name="Inagaki F."/>
            <person name="Takami H."/>
        </authorList>
    </citation>
    <scope>NUCLEOTIDE SEQUENCE</scope>
    <source>
        <strain evidence="10">Expedition CK06-06</strain>
    </source>
</reference>
<dbReference type="GO" id="GO:0008170">
    <property type="term" value="F:N-methyltransferase activity"/>
    <property type="evidence" value="ECO:0007669"/>
    <property type="project" value="InterPro"/>
</dbReference>
<dbReference type="SUPFAM" id="SSF53335">
    <property type="entry name" value="S-adenosyl-L-methionine-dependent methyltransferases"/>
    <property type="match status" value="1"/>
</dbReference>
<dbReference type="InterPro" id="IPR001091">
    <property type="entry name" value="RM_Methyltransferase"/>
</dbReference>
<dbReference type="GO" id="GO:0032259">
    <property type="term" value="P:methylation"/>
    <property type="evidence" value="ECO:0007669"/>
    <property type="project" value="UniProtKB-KW"/>
</dbReference>
<organism evidence="10">
    <name type="scientific">marine sediment metagenome</name>
    <dbReference type="NCBI Taxonomy" id="412755"/>
    <lineage>
        <taxon>unclassified sequences</taxon>
        <taxon>metagenomes</taxon>
        <taxon>ecological metagenomes</taxon>
    </lineage>
</organism>
<evidence type="ECO:0000313" key="10">
    <source>
        <dbReference type="EMBL" id="GAG89086.1"/>
    </source>
</evidence>
<feature type="non-terminal residue" evidence="10">
    <location>
        <position position="135"/>
    </location>
</feature>
<evidence type="ECO:0000256" key="3">
    <source>
        <dbReference type="ARBA" id="ARBA00022603"/>
    </source>
</evidence>
<keyword evidence="3" id="KW-0489">Methyltransferase</keyword>
<dbReference type="InterPro" id="IPR002941">
    <property type="entry name" value="DNA_methylase_N4/N6"/>
</dbReference>
<comment type="catalytic activity">
    <reaction evidence="8">
        <text>a 2'-deoxycytidine in DNA + S-adenosyl-L-methionine = an N(4)-methyl-2'-deoxycytidine in DNA + S-adenosyl-L-homocysteine + H(+)</text>
        <dbReference type="Rhea" id="RHEA:16857"/>
        <dbReference type="Rhea" id="RHEA-COMP:11369"/>
        <dbReference type="Rhea" id="RHEA-COMP:13674"/>
        <dbReference type="ChEBI" id="CHEBI:15378"/>
        <dbReference type="ChEBI" id="CHEBI:57856"/>
        <dbReference type="ChEBI" id="CHEBI:59789"/>
        <dbReference type="ChEBI" id="CHEBI:85452"/>
        <dbReference type="ChEBI" id="CHEBI:137933"/>
        <dbReference type="EC" id="2.1.1.113"/>
    </reaction>
</comment>
<keyword evidence="7" id="KW-0238">DNA-binding</keyword>